<evidence type="ECO:0000313" key="15">
    <source>
        <dbReference type="EMBL" id="ODQ67772.1"/>
    </source>
</evidence>
<dbReference type="GO" id="GO:0008420">
    <property type="term" value="F:RNA polymerase II CTD heptapeptide repeat phosphatase activity"/>
    <property type="evidence" value="ECO:0007669"/>
    <property type="project" value="UniProtKB-UniRule"/>
</dbReference>
<accession>A0A1E3PS45</accession>
<comment type="catalytic activity">
    <reaction evidence="10 12">
        <text>O-phospho-L-threonyl-[protein] + H2O = L-threonyl-[protein] + phosphate</text>
        <dbReference type="Rhea" id="RHEA:47004"/>
        <dbReference type="Rhea" id="RHEA-COMP:11060"/>
        <dbReference type="Rhea" id="RHEA-COMP:11605"/>
        <dbReference type="ChEBI" id="CHEBI:15377"/>
        <dbReference type="ChEBI" id="CHEBI:30013"/>
        <dbReference type="ChEBI" id="CHEBI:43474"/>
        <dbReference type="ChEBI" id="CHEBI:61977"/>
        <dbReference type="EC" id="3.1.3.16"/>
    </reaction>
</comment>
<dbReference type="OrthoDB" id="2590500at2759"/>
<keyword evidence="6 12" id="KW-0862">Zinc</keyword>
<evidence type="ECO:0000256" key="6">
    <source>
        <dbReference type="ARBA" id="ARBA00022833"/>
    </source>
</evidence>
<dbReference type="STRING" id="857566.A0A1E3PS45"/>
<dbReference type="GO" id="GO:0005737">
    <property type="term" value="C:cytoplasm"/>
    <property type="evidence" value="ECO:0007669"/>
    <property type="project" value="TreeGrafter"/>
</dbReference>
<keyword evidence="4 12" id="KW-0863">Zinc-finger</keyword>
<keyword evidence="8 12" id="KW-0539">Nucleus</keyword>
<keyword evidence="16" id="KW-1185">Reference proteome</keyword>
<feature type="domain" description="RTR1-type" evidence="14">
    <location>
        <begin position="77"/>
        <end position="161"/>
    </location>
</feature>
<dbReference type="GO" id="GO:0005634">
    <property type="term" value="C:nucleus"/>
    <property type="evidence" value="ECO:0007669"/>
    <property type="project" value="UniProtKB-SubCell"/>
</dbReference>
<feature type="region of interest" description="Disordered" evidence="13">
    <location>
        <begin position="1"/>
        <end position="29"/>
    </location>
</feature>
<name>A0A1E3PS45_9ASCO</name>
<evidence type="ECO:0000313" key="16">
    <source>
        <dbReference type="Proteomes" id="UP000095009"/>
    </source>
</evidence>
<proteinExistence type="inferred from homology"/>
<dbReference type="PANTHER" id="PTHR14732:SF0">
    <property type="entry name" value="RNA POLYMERASE II SUBUNIT B1 CTD PHOSPHATASE RPAP2-RELATED"/>
    <property type="match status" value="1"/>
</dbReference>
<dbReference type="Gene3D" id="1.25.40.820">
    <property type="match status" value="1"/>
</dbReference>
<gene>
    <name evidence="15" type="ORF">NADFUDRAFT_48442</name>
</gene>
<evidence type="ECO:0000256" key="13">
    <source>
        <dbReference type="SAM" id="MobiDB-lite"/>
    </source>
</evidence>
<dbReference type="InterPro" id="IPR039693">
    <property type="entry name" value="Rtr1/RPAP2"/>
</dbReference>
<feature type="compositionally biased region" description="Polar residues" evidence="13">
    <location>
        <begin position="1"/>
        <end position="10"/>
    </location>
</feature>
<evidence type="ECO:0000256" key="4">
    <source>
        <dbReference type="ARBA" id="ARBA00022771"/>
    </source>
</evidence>
<keyword evidence="5 12" id="KW-0378">Hydrolase</keyword>
<dbReference type="Proteomes" id="UP000095009">
    <property type="component" value="Unassembled WGS sequence"/>
</dbReference>
<dbReference type="GO" id="GO:0008270">
    <property type="term" value="F:zinc ion binding"/>
    <property type="evidence" value="ECO:0007669"/>
    <property type="project" value="UniProtKB-KW"/>
</dbReference>
<evidence type="ECO:0000256" key="7">
    <source>
        <dbReference type="ARBA" id="ARBA00022912"/>
    </source>
</evidence>
<dbReference type="InterPro" id="IPR038534">
    <property type="entry name" value="Rtr1/RPAP2_sf"/>
</dbReference>
<evidence type="ECO:0000256" key="8">
    <source>
        <dbReference type="ARBA" id="ARBA00023242"/>
    </source>
</evidence>
<evidence type="ECO:0000256" key="5">
    <source>
        <dbReference type="ARBA" id="ARBA00022801"/>
    </source>
</evidence>
<dbReference type="AlphaFoldDB" id="A0A1E3PS45"/>
<protein>
    <recommendedName>
        <fullName evidence="12">RNA polymerase II subunit B1 CTD phosphatase RPAP2 homolog</fullName>
        <ecNumber evidence="12">3.1.3.16</ecNumber>
    </recommendedName>
</protein>
<evidence type="ECO:0000256" key="9">
    <source>
        <dbReference type="ARBA" id="ARBA00047761"/>
    </source>
</evidence>
<evidence type="ECO:0000256" key="1">
    <source>
        <dbReference type="ARBA" id="ARBA00004123"/>
    </source>
</evidence>
<evidence type="ECO:0000256" key="3">
    <source>
        <dbReference type="ARBA" id="ARBA00022723"/>
    </source>
</evidence>
<dbReference type="PANTHER" id="PTHR14732">
    <property type="entry name" value="RNA POLYMERASE II SUBUNIT B1 CTD PHOSPHATASE RPAP2-RELATED"/>
    <property type="match status" value="1"/>
</dbReference>
<comment type="catalytic activity">
    <reaction evidence="9 12">
        <text>O-phospho-L-seryl-[protein] + H2O = L-seryl-[protein] + phosphate</text>
        <dbReference type="Rhea" id="RHEA:20629"/>
        <dbReference type="Rhea" id="RHEA-COMP:9863"/>
        <dbReference type="Rhea" id="RHEA-COMP:11604"/>
        <dbReference type="ChEBI" id="CHEBI:15377"/>
        <dbReference type="ChEBI" id="CHEBI:29999"/>
        <dbReference type="ChEBI" id="CHEBI:43474"/>
        <dbReference type="ChEBI" id="CHEBI:83421"/>
        <dbReference type="EC" id="3.1.3.16"/>
    </reaction>
</comment>
<dbReference type="GO" id="GO:0043175">
    <property type="term" value="F:RNA polymerase core enzyme binding"/>
    <property type="evidence" value="ECO:0007669"/>
    <property type="project" value="UniProtKB-UniRule"/>
</dbReference>
<dbReference type="Pfam" id="PF04181">
    <property type="entry name" value="RPAP2_Rtr1"/>
    <property type="match status" value="1"/>
</dbReference>
<comment type="similarity">
    <text evidence="2 11 12">Belongs to the RPAP2 family.</text>
</comment>
<evidence type="ECO:0000256" key="10">
    <source>
        <dbReference type="ARBA" id="ARBA00048336"/>
    </source>
</evidence>
<comment type="function">
    <text evidence="12">Putative RNA polymerase II subunit B1 C-terminal domain (CTD) phosphatase involved in RNA polymerase II transcription regulation.</text>
</comment>
<dbReference type="PROSITE" id="PS51479">
    <property type="entry name" value="ZF_RTR1"/>
    <property type="match status" value="1"/>
</dbReference>
<dbReference type="EC" id="3.1.3.16" evidence="12"/>
<sequence length="272" mass="30820">MSSVPNTGPTFATHFNGGQHAVDHPNFNDPSPTLAKFTSSLAPFQREGLLSAKECNQLILDLVELMADGVDLPFLKFASRFLTPQDYDEIIDERNIIHHCGYPVCNNDPKGVRQAHQINYRPNIGLVLPSTYLSKYCTKEHYQASVFYRSQLSDEALFQRRHVTVIPYGKSEWEQNVTLLEELQYGISQHKSLKQIVDEFKTLSMTEKPNDRNNSVSWPVSEDDVSSLGRKIEAINIQERINEVSENQTMPVFNRGDAGTRTIEGYTPSILN</sequence>
<evidence type="ECO:0000256" key="11">
    <source>
        <dbReference type="PROSITE-ProRule" id="PRU00812"/>
    </source>
</evidence>
<keyword evidence="7 12" id="KW-0904">Protein phosphatase</keyword>
<evidence type="ECO:0000256" key="2">
    <source>
        <dbReference type="ARBA" id="ARBA00005676"/>
    </source>
</evidence>
<dbReference type="EMBL" id="KV454406">
    <property type="protein sequence ID" value="ODQ67772.1"/>
    <property type="molecule type" value="Genomic_DNA"/>
</dbReference>
<evidence type="ECO:0000256" key="12">
    <source>
        <dbReference type="RuleBase" id="RU367080"/>
    </source>
</evidence>
<organism evidence="15 16">
    <name type="scientific">Nadsonia fulvescens var. elongata DSM 6958</name>
    <dbReference type="NCBI Taxonomy" id="857566"/>
    <lineage>
        <taxon>Eukaryota</taxon>
        <taxon>Fungi</taxon>
        <taxon>Dikarya</taxon>
        <taxon>Ascomycota</taxon>
        <taxon>Saccharomycotina</taxon>
        <taxon>Dipodascomycetes</taxon>
        <taxon>Dipodascales</taxon>
        <taxon>Dipodascales incertae sedis</taxon>
        <taxon>Nadsonia</taxon>
    </lineage>
</organism>
<keyword evidence="3 12" id="KW-0479">Metal-binding</keyword>
<comment type="subcellular location">
    <subcellularLocation>
        <location evidence="1 12">Nucleus</location>
    </subcellularLocation>
</comment>
<reference evidence="15 16" key="1">
    <citation type="journal article" date="2016" name="Proc. Natl. Acad. Sci. U.S.A.">
        <title>Comparative genomics of biotechnologically important yeasts.</title>
        <authorList>
            <person name="Riley R."/>
            <person name="Haridas S."/>
            <person name="Wolfe K.H."/>
            <person name="Lopes M.R."/>
            <person name="Hittinger C.T."/>
            <person name="Goeker M."/>
            <person name="Salamov A.A."/>
            <person name="Wisecaver J.H."/>
            <person name="Long T.M."/>
            <person name="Calvey C.H."/>
            <person name="Aerts A.L."/>
            <person name="Barry K.W."/>
            <person name="Choi C."/>
            <person name="Clum A."/>
            <person name="Coughlan A.Y."/>
            <person name="Deshpande S."/>
            <person name="Douglass A.P."/>
            <person name="Hanson S.J."/>
            <person name="Klenk H.-P."/>
            <person name="LaButti K.M."/>
            <person name="Lapidus A."/>
            <person name="Lindquist E.A."/>
            <person name="Lipzen A.M."/>
            <person name="Meier-Kolthoff J.P."/>
            <person name="Ohm R.A."/>
            <person name="Otillar R.P."/>
            <person name="Pangilinan J.L."/>
            <person name="Peng Y."/>
            <person name="Rokas A."/>
            <person name="Rosa C.A."/>
            <person name="Scheuner C."/>
            <person name="Sibirny A.A."/>
            <person name="Slot J.C."/>
            <person name="Stielow J.B."/>
            <person name="Sun H."/>
            <person name="Kurtzman C.P."/>
            <person name="Blackwell M."/>
            <person name="Grigoriev I.V."/>
            <person name="Jeffries T.W."/>
        </authorList>
    </citation>
    <scope>NUCLEOTIDE SEQUENCE [LARGE SCALE GENOMIC DNA]</scope>
    <source>
        <strain evidence="15 16">DSM 6958</strain>
    </source>
</reference>
<evidence type="ECO:0000259" key="14">
    <source>
        <dbReference type="PROSITE" id="PS51479"/>
    </source>
</evidence>
<dbReference type="InterPro" id="IPR007308">
    <property type="entry name" value="Rtr1/RPAP2_dom"/>
</dbReference>